<feature type="transmembrane region" description="Helical" evidence="2">
    <location>
        <begin position="39"/>
        <end position="58"/>
    </location>
</feature>
<dbReference type="RefSeq" id="WP_230475302.1">
    <property type="nucleotide sequence ID" value="NZ_CP072842.1"/>
</dbReference>
<feature type="compositionally biased region" description="Polar residues" evidence="1">
    <location>
        <begin position="148"/>
        <end position="163"/>
    </location>
</feature>
<name>A0ABX7XA71_9FLAO</name>
<reference evidence="4" key="2">
    <citation type="submission" date="2021-04" db="EMBL/GenBank/DDBJ databases">
        <title>Taxonomy of Flavobacteriaceae bacterium ZY171143.</title>
        <authorList>
            <person name="Li F."/>
        </authorList>
    </citation>
    <scope>NUCLEOTIDE SEQUENCE [LARGE SCALE GENOMIC DNA]</scope>
    <source>
        <strain evidence="4">ZY171143</strain>
    </source>
</reference>
<evidence type="ECO:0008006" key="5">
    <source>
        <dbReference type="Google" id="ProtNLM"/>
    </source>
</evidence>
<protein>
    <recommendedName>
        <fullName evidence="5">Energy transducer TonB</fullName>
    </recommendedName>
</protein>
<dbReference type="Proteomes" id="UP000672011">
    <property type="component" value="Chromosome"/>
</dbReference>
<keyword evidence="2" id="KW-0812">Transmembrane</keyword>
<accession>A0ABX7XA71</accession>
<sequence length="314" mass="34332">MSDNNKNIKSLDEIVFENRNKAYGAYDLRMSEKNTLLRALLRGGLIVLLMVGGILFSVSDLGGGKNNEDISVEVDLSQIDIPEVEEPEEVEPEPEPEPEPEQRYQEETAQVKVIMPEPKAEPKREETVPEVKAMEDKDLGLVDREGPKSTTQTGGANEVNTNKEAPKETPRTENPSTGTKPAAPATVTARSATVMAVYPGCEKDAAKGKQQAIDCMSKRLNADIGDELADFAEIAERDGITSAVAKLNFQINTQGHIVKISPQGDAKLGPEAKKALERITAKQQRRGKTIKPAESDDGRPAILNFNIPVRFQQM</sequence>
<evidence type="ECO:0000256" key="1">
    <source>
        <dbReference type="SAM" id="MobiDB-lite"/>
    </source>
</evidence>
<feature type="compositionally biased region" description="Basic and acidic residues" evidence="1">
    <location>
        <begin position="118"/>
        <end position="147"/>
    </location>
</feature>
<keyword evidence="2" id="KW-0472">Membrane</keyword>
<keyword evidence="2" id="KW-1133">Transmembrane helix</keyword>
<evidence type="ECO:0000256" key="2">
    <source>
        <dbReference type="SAM" id="Phobius"/>
    </source>
</evidence>
<gene>
    <name evidence="3" type="ORF">J9309_07640</name>
</gene>
<feature type="compositionally biased region" description="Acidic residues" evidence="1">
    <location>
        <begin position="82"/>
        <end position="99"/>
    </location>
</feature>
<proteinExistence type="predicted"/>
<dbReference type="EMBL" id="CP072842">
    <property type="protein sequence ID" value="QTV04682.1"/>
    <property type="molecule type" value="Genomic_DNA"/>
</dbReference>
<reference evidence="3 4" key="1">
    <citation type="journal article" date="2021" name="Int. J. Syst. Evol. Microbiol.">
        <title>Faecalibacter bovis sp. nov., isolated from cow faeces.</title>
        <authorList>
            <person name="Li F."/>
            <person name="Zhao W."/>
            <person name="Hong Q."/>
            <person name="Shao Q."/>
            <person name="Song J."/>
            <person name="Yang S."/>
        </authorList>
    </citation>
    <scope>NUCLEOTIDE SEQUENCE [LARGE SCALE GENOMIC DNA]</scope>
    <source>
        <strain evidence="3 4">ZY171143</strain>
    </source>
</reference>
<evidence type="ECO:0000313" key="3">
    <source>
        <dbReference type="EMBL" id="QTV04682.1"/>
    </source>
</evidence>
<organism evidence="3 4">
    <name type="scientific">Faecalibacter bovis</name>
    <dbReference type="NCBI Taxonomy" id="2898187"/>
    <lineage>
        <taxon>Bacteria</taxon>
        <taxon>Pseudomonadati</taxon>
        <taxon>Bacteroidota</taxon>
        <taxon>Flavobacteriia</taxon>
        <taxon>Flavobacteriales</taxon>
        <taxon>Weeksellaceae</taxon>
        <taxon>Faecalibacter</taxon>
    </lineage>
</organism>
<evidence type="ECO:0000313" key="4">
    <source>
        <dbReference type="Proteomes" id="UP000672011"/>
    </source>
</evidence>
<feature type="region of interest" description="Disordered" evidence="1">
    <location>
        <begin position="78"/>
        <end position="186"/>
    </location>
</feature>
<keyword evidence="4" id="KW-1185">Reference proteome</keyword>